<gene>
    <name evidence="1" type="ORF">OTSGILL_2449</name>
</gene>
<dbReference type="AlphaFoldDB" id="A0A0F3M629"/>
<organism evidence="1 2">
    <name type="scientific">Orientia tsutsugamushi str. Gilliam</name>
    <dbReference type="NCBI Taxonomy" id="1359184"/>
    <lineage>
        <taxon>Bacteria</taxon>
        <taxon>Pseudomonadati</taxon>
        <taxon>Pseudomonadota</taxon>
        <taxon>Alphaproteobacteria</taxon>
        <taxon>Rickettsiales</taxon>
        <taxon>Rickettsiaceae</taxon>
        <taxon>Rickettsieae</taxon>
        <taxon>Orientia</taxon>
    </lineage>
</organism>
<evidence type="ECO:0000313" key="1">
    <source>
        <dbReference type="EMBL" id="KJV51200.1"/>
    </source>
</evidence>
<accession>A0A0F3M629</accession>
<comment type="caution">
    <text evidence="1">The sequence shown here is derived from an EMBL/GenBank/DDBJ whole genome shotgun (WGS) entry which is preliminary data.</text>
</comment>
<dbReference type="PATRIC" id="fig|1359184.3.peg.2360"/>
<evidence type="ECO:0000313" key="2">
    <source>
        <dbReference type="Proteomes" id="UP000033769"/>
    </source>
</evidence>
<sequence>MKKQLKTLILLLSITLVIQKLIIYKGIALMNLGYIQEAIENYNLAIKYR</sequence>
<feature type="non-terminal residue" evidence="1">
    <location>
        <position position="49"/>
    </location>
</feature>
<proteinExistence type="predicted"/>
<dbReference type="EMBL" id="LANO01000052">
    <property type="protein sequence ID" value="KJV51200.1"/>
    <property type="molecule type" value="Genomic_DNA"/>
</dbReference>
<dbReference type="Proteomes" id="UP000033769">
    <property type="component" value="Unassembled WGS sequence"/>
</dbReference>
<protein>
    <submittedName>
        <fullName evidence="1">Tetratricopeptide repeat with 9 trp repeats domain protein</fullName>
    </submittedName>
</protein>
<reference evidence="1 2" key="1">
    <citation type="submission" date="2015-02" db="EMBL/GenBank/DDBJ databases">
        <title>Genome Sequencing of Rickettsiales.</title>
        <authorList>
            <person name="Daugherty S.C."/>
            <person name="Su Q."/>
            <person name="Abolude K."/>
            <person name="Beier-Sexton M."/>
            <person name="Carlyon J.A."/>
            <person name="Carter R."/>
            <person name="Day N.P."/>
            <person name="Dumler S.J."/>
            <person name="Dyachenko V."/>
            <person name="Godinez A."/>
            <person name="Kurtti T.J."/>
            <person name="Lichay M."/>
            <person name="Mullins K.E."/>
            <person name="Ott S."/>
            <person name="Pappas-Brown V."/>
            <person name="Paris D.H."/>
            <person name="Patel P."/>
            <person name="Richards A.L."/>
            <person name="Sadzewicz L."/>
            <person name="Sears K."/>
            <person name="Seidman D."/>
            <person name="Sengamalay N."/>
            <person name="Stenos J."/>
            <person name="Tallon L.J."/>
            <person name="Vincent G."/>
            <person name="Fraser C.M."/>
            <person name="Munderloh U."/>
            <person name="Dunning-Hotopp J.C."/>
        </authorList>
    </citation>
    <scope>NUCLEOTIDE SEQUENCE [LARGE SCALE GENOMIC DNA]</scope>
    <source>
        <strain evidence="1 2">Gilliam</strain>
    </source>
</reference>
<name>A0A0F3M629_ORITS</name>